<keyword evidence="12" id="KW-0460">Magnesium</keyword>
<keyword evidence="5 12" id="KW-0862">Zinc</keyword>
<evidence type="ECO:0000256" key="3">
    <source>
        <dbReference type="ARBA" id="ARBA00022723"/>
    </source>
</evidence>
<keyword evidence="14" id="KW-1185">Reference proteome</keyword>
<keyword evidence="3 12" id="KW-0479">Metal-binding</keyword>
<feature type="active site" description="Nucleophile" evidence="10">
    <location>
        <position position="8"/>
    </location>
</feature>
<feature type="site" description="Stabilizes the phosphoryl group" evidence="11">
    <location>
        <position position="108"/>
    </location>
</feature>
<feature type="binding site" evidence="12">
    <location>
        <position position="106"/>
    </location>
    <ligand>
        <name>Zn(2+)</name>
        <dbReference type="ChEBI" id="CHEBI:29105"/>
    </ligand>
</feature>
<dbReference type="RefSeq" id="WP_187422775.1">
    <property type="nucleotide sequence ID" value="NZ_CP060637.1"/>
</dbReference>
<dbReference type="InterPro" id="IPR006543">
    <property type="entry name" value="Histidinol-phos"/>
</dbReference>
<feature type="binding site" evidence="12">
    <location>
        <position position="91"/>
    </location>
    <ligand>
        <name>Zn(2+)</name>
        <dbReference type="ChEBI" id="CHEBI:29105"/>
    </ligand>
</feature>
<evidence type="ECO:0000256" key="8">
    <source>
        <dbReference type="ARBA" id="ARBA00061616"/>
    </source>
</evidence>
<dbReference type="Proteomes" id="UP000515913">
    <property type="component" value="Chromosome"/>
</dbReference>
<evidence type="ECO:0000256" key="2">
    <source>
        <dbReference type="ARBA" id="ARBA00022490"/>
    </source>
</evidence>
<dbReference type="Pfam" id="PF13242">
    <property type="entry name" value="Hydrolase_like"/>
    <property type="match status" value="1"/>
</dbReference>
<dbReference type="Gene3D" id="3.40.50.1000">
    <property type="entry name" value="HAD superfamily/HAD-like"/>
    <property type="match status" value="1"/>
</dbReference>
<dbReference type="PIRSF" id="PIRSF004682">
    <property type="entry name" value="GmhB"/>
    <property type="match status" value="1"/>
</dbReference>
<feature type="binding site" evidence="12">
    <location>
        <position position="10"/>
    </location>
    <ligand>
        <name>Mg(2+)</name>
        <dbReference type="ChEBI" id="CHEBI:18420"/>
    </ligand>
</feature>
<comment type="cofactor">
    <cofactor evidence="12">
        <name>Zn(2+)</name>
        <dbReference type="ChEBI" id="CHEBI:29105"/>
    </cofactor>
</comment>
<feature type="binding site" evidence="12">
    <location>
        <position position="8"/>
    </location>
    <ligand>
        <name>Mg(2+)</name>
        <dbReference type="ChEBI" id="CHEBI:18420"/>
    </ligand>
</feature>
<feature type="site" description="Contributes to substrate recognition" evidence="11">
    <location>
        <position position="107"/>
    </location>
</feature>
<dbReference type="PANTHER" id="PTHR42891">
    <property type="entry name" value="D-GLYCERO-BETA-D-MANNO-HEPTOSE-1,7-BISPHOSPHATE 7-PHOSPHATASE"/>
    <property type="match status" value="1"/>
</dbReference>
<dbReference type="InterPro" id="IPR036412">
    <property type="entry name" value="HAD-like_sf"/>
</dbReference>
<evidence type="ECO:0000256" key="9">
    <source>
        <dbReference type="PIRNR" id="PIRNR004682"/>
    </source>
</evidence>
<evidence type="ECO:0000256" key="1">
    <source>
        <dbReference type="ARBA" id="ARBA00004496"/>
    </source>
</evidence>
<dbReference type="EC" id="3.1.3.-" evidence="9"/>
<dbReference type="NCBIfam" id="NF006506">
    <property type="entry name" value="PRK08942.1"/>
    <property type="match status" value="1"/>
</dbReference>
<dbReference type="NCBIfam" id="TIGR01656">
    <property type="entry name" value="Histidinol-ppas"/>
    <property type="match status" value="1"/>
</dbReference>
<feature type="binding site" evidence="12">
    <location>
        <position position="104"/>
    </location>
    <ligand>
        <name>Zn(2+)</name>
        <dbReference type="ChEBI" id="CHEBI:29105"/>
    </ligand>
</feature>
<dbReference type="InterPro" id="IPR004446">
    <property type="entry name" value="Heptose_bisP_phosphatase"/>
</dbReference>
<dbReference type="GO" id="GO:0005737">
    <property type="term" value="C:cytoplasm"/>
    <property type="evidence" value="ECO:0007669"/>
    <property type="project" value="UniProtKB-SubCell"/>
</dbReference>
<dbReference type="SUPFAM" id="SSF56784">
    <property type="entry name" value="HAD-like"/>
    <property type="match status" value="1"/>
</dbReference>
<comment type="subcellular location">
    <subcellularLocation>
        <location evidence="1 9">Cytoplasm</location>
    </subcellularLocation>
</comment>
<dbReference type="NCBIfam" id="TIGR00213">
    <property type="entry name" value="GmhB_yaeD"/>
    <property type="match status" value="1"/>
</dbReference>
<accession>A0A7G9GVS7</accession>
<protein>
    <recommendedName>
        <fullName evidence="7 9">D,D-heptose 1,7-bisphosphate phosphatase</fullName>
        <ecNumber evidence="9">3.1.3.-</ecNumber>
    </recommendedName>
</protein>
<dbReference type="FunFam" id="3.40.50.1000:FF:000037">
    <property type="entry name" value="D,D-heptose 1,7-bisphosphate phosphatase"/>
    <property type="match status" value="1"/>
</dbReference>
<dbReference type="KEGG" id="fho:H9Q81_08140"/>
<dbReference type="CDD" id="cd07503">
    <property type="entry name" value="HAD_HisB-N"/>
    <property type="match status" value="1"/>
</dbReference>
<gene>
    <name evidence="13" type="primary">gmhB</name>
    <name evidence="13" type="ORF">H9Q81_08140</name>
</gene>
<dbReference type="GO" id="GO:0046872">
    <property type="term" value="F:metal ion binding"/>
    <property type="evidence" value="ECO:0007669"/>
    <property type="project" value="UniProtKB-KW"/>
</dbReference>
<feature type="binding site" evidence="12">
    <location>
        <position position="89"/>
    </location>
    <ligand>
        <name>Zn(2+)</name>
        <dbReference type="ChEBI" id="CHEBI:29105"/>
    </ligand>
</feature>
<feature type="binding site" evidence="12">
    <location>
        <position position="133"/>
    </location>
    <ligand>
        <name>Mg(2+)</name>
        <dbReference type="ChEBI" id="CHEBI:18420"/>
    </ligand>
</feature>
<dbReference type="NCBIfam" id="TIGR01662">
    <property type="entry name" value="HAD-SF-IIIA"/>
    <property type="match status" value="1"/>
</dbReference>
<dbReference type="PANTHER" id="PTHR42891:SF1">
    <property type="entry name" value="D-GLYCERO-BETA-D-MANNO-HEPTOSE-1,7-BISPHOSPHATE 7-PHOSPHATASE"/>
    <property type="match status" value="1"/>
</dbReference>
<evidence type="ECO:0000256" key="5">
    <source>
        <dbReference type="ARBA" id="ARBA00022833"/>
    </source>
</evidence>
<dbReference type="AlphaFoldDB" id="A0A7G9GVS7"/>
<comment type="similarity">
    <text evidence="8 9">Belongs to the gmhB family.</text>
</comment>
<sequence>MKKAIFLDRDGTINVEKDYLYRIEDFVFEDGVIEGLKILKELGYIFIVVTNQSGIARGYYTEKDVEVLNLHIQEILAKEGICIEKFYYCPHHAEKGIGKYKVECNCRKPKTGMLDSGVEEFDIDREASYMVGDNISDLQAGINAGMKPILVTTGHGANHLDEAMKLNAKIYPSLYDFAMALKIKK</sequence>
<feature type="active site" description="Proton donor" evidence="10">
    <location>
        <position position="10"/>
    </location>
</feature>
<comment type="cofactor">
    <cofactor evidence="12">
        <name>Mg(2+)</name>
        <dbReference type="ChEBI" id="CHEBI:18420"/>
    </cofactor>
</comment>
<keyword evidence="6 9" id="KW-0119">Carbohydrate metabolism</keyword>
<evidence type="ECO:0000256" key="12">
    <source>
        <dbReference type="PIRSR" id="PIRSR004682-4"/>
    </source>
</evidence>
<evidence type="ECO:0000256" key="6">
    <source>
        <dbReference type="ARBA" id="ARBA00023277"/>
    </source>
</evidence>
<dbReference type="GO" id="GO:0005975">
    <property type="term" value="P:carbohydrate metabolic process"/>
    <property type="evidence" value="ECO:0007669"/>
    <property type="project" value="InterPro"/>
</dbReference>
<dbReference type="GO" id="GO:0016791">
    <property type="term" value="F:phosphatase activity"/>
    <property type="evidence" value="ECO:0007669"/>
    <property type="project" value="InterPro"/>
</dbReference>
<keyword evidence="4 9" id="KW-0378">Hydrolase</keyword>
<evidence type="ECO:0000313" key="14">
    <source>
        <dbReference type="Proteomes" id="UP000515913"/>
    </source>
</evidence>
<dbReference type="EMBL" id="CP060637">
    <property type="protein sequence ID" value="QNM14909.1"/>
    <property type="molecule type" value="Genomic_DNA"/>
</dbReference>
<evidence type="ECO:0000256" key="7">
    <source>
        <dbReference type="ARBA" id="ARBA00031828"/>
    </source>
</evidence>
<evidence type="ECO:0000256" key="10">
    <source>
        <dbReference type="PIRSR" id="PIRSR004682-1"/>
    </source>
</evidence>
<feature type="site" description="Stabilizes the phosphoryl group" evidence="11">
    <location>
        <position position="50"/>
    </location>
</feature>
<evidence type="ECO:0000313" key="13">
    <source>
        <dbReference type="EMBL" id="QNM14909.1"/>
    </source>
</evidence>
<evidence type="ECO:0000256" key="4">
    <source>
        <dbReference type="ARBA" id="ARBA00022801"/>
    </source>
</evidence>
<dbReference type="InterPro" id="IPR023214">
    <property type="entry name" value="HAD_sf"/>
</dbReference>
<organism evidence="13 14">
    <name type="scientific">Fusobacterium hominis</name>
    <dbReference type="NCBI Taxonomy" id="2764326"/>
    <lineage>
        <taxon>Bacteria</taxon>
        <taxon>Fusobacteriati</taxon>
        <taxon>Fusobacteriota</taxon>
        <taxon>Fusobacteriia</taxon>
        <taxon>Fusobacteriales</taxon>
        <taxon>Fusobacteriaceae</taxon>
        <taxon>Fusobacterium</taxon>
    </lineage>
</organism>
<evidence type="ECO:0000256" key="11">
    <source>
        <dbReference type="PIRSR" id="PIRSR004682-3"/>
    </source>
</evidence>
<keyword evidence="2 9" id="KW-0963">Cytoplasm</keyword>
<dbReference type="InterPro" id="IPR006549">
    <property type="entry name" value="HAD-SF_hydro_IIIA"/>
</dbReference>
<reference evidence="13 14" key="1">
    <citation type="submission" date="2020-08" db="EMBL/GenBank/DDBJ databases">
        <authorList>
            <person name="Liu C."/>
            <person name="Sun Q."/>
        </authorList>
    </citation>
    <scope>NUCLEOTIDE SEQUENCE [LARGE SCALE GENOMIC DNA]</scope>
    <source>
        <strain evidence="13 14">NSJ-57</strain>
    </source>
</reference>
<proteinExistence type="inferred from homology"/>
<name>A0A7G9GVS7_9FUSO</name>